<gene>
    <name evidence="1" type="ORF">KDI_10060</name>
</gene>
<comment type="caution">
    <text evidence="1">The sequence shown here is derived from an EMBL/GenBank/DDBJ whole genome shotgun (WGS) entry which is preliminary data.</text>
</comment>
<protein>
    <recommendedName>
        <fullName evidence="3">ATP-binding protein</fullName>
    </recommendedName>
</protein>
<organism evidence="1 2">
    <name type="scientific">Dictyobacter arantiisoli</name>
    <dbReference type="NCBI Taxonomy" id="2014874"/>
    <lineage>
        <taxon>Bacteria</taxon>
        <taxon>Bacillati</taxon>
        <taxon>Chloroflexota</taxon>
        <taxon>Ktedonobacteria</taxon>
        <taxon>Ktedonobacterales</taxon>
        <taxon>Dictyobacteraceae</taxon>
        <taxon>Dictyobacter</taxon>
    </lineage>
</organism>
<dbReference type="Pfam" id="PF13671">
    <property type="entry name" value="AAA_33"/>
    <property type="match status" value="1"/>
</dbReference>
<dbReference type="PANTHER" id="PTHR12435">
    <property type="match status" value="1"/>
</dbReference>
<dbReference type="AlphaFoldDB" id="A0A5A5T7R9"/>
<evidence type="ECO:0000313" key="2">
    <source>
        <dbReference type="Proteomes" id="UP000322530"/>
    </source>
</evidence>
<evidence type="ECO:0000313" key="1">
    <source>
        <dbReference type="EMBL" id="GCF07442.1"/>
    </source>
</evidence>
<evidence type="ECO:0008006" key="3">
    <source>
        <dbReference type="Google" id="ProtNLM"/>
    </source>
</evidence>
<dbReference type="RefSeq" id="WP_172631871.1">
    <property type="nucleotide sequence ID" value="NZ_BIXY01000010.1"/>
</dbReference>
<sequence length="189" mass="21719">MKNISAHDAQRIVLPERTLIVLCGPAGAGKSTFARTTIDQQKQQGYRATGIVSSDYCRALVCDDETNQQANKDAFDLFYYIIHKRMFQGRLTIADSTALQADARKKLRELASRHQYFTCLFLFNMSLETCLRYDQHQARGRIVGEQVIQYHLNLFQLAMKDVEHEAWNVIHVLDEQHPYPEITLKTTPA</sequence>
<reference evidence="1 2" key="1">
    <citation type="submission" date="2019-01" db="EMBL/GenBank/DDBJ databases">
        <title>Draft genome sequence of Dictyobacter sp. Uno17.</title>
        <authorList>
            <person name="Wang C.M."/>
            <person name="Zheng Y."/>
            <person name="Sakai Y."/>
            <person name="Abe K."/>
            <person name="Yokota A."/>
            <person name="Yabe S."/>
        </authorList>
    </citation>
    <scope>NUCLEOTIDE SEQUENCE [LARGE SCALE GENOMIC DNA]</scope>
    <source>
        <strain evidence="1 2">Uno17</strain>
    </source>
</reference>
<dbReference type="EMBL" id="BIXY01000010">
    <property type="protein sequence ID" value="GCF07442.1"/>
    <property type="molecule type" value="Genomic_DNA"/>
</dbReference>
<keyword evidence="2" id="KW-1185">Reference proteome</keyword>
<dbReference type="Proteomes" id="UP000322530">
    <property type="component" value="Unassembled WGS sequence"/>
</dbReference>
<dbReference type="Gene3D" id="3.40.50.300">
    <property type="entry name" value="P-loop containing nucleotide triphosphate hydrolases"/>
    <property type="match status" value="1"/>
</dbReference>
<accession>A0A5A5T7R9</accession>
<dbReference type="InterPro" id="IPR027417">
    <property type="entry name" value="P-loop_NTPase"/>
</dbReference>
<proteinExistence type="predicted"/>
<name>A0A5A5T7R9_9CHLR</name>
<dbReference type="SUPFAM" id="SSF52540">
    <property type="entry name" value="P-loop containing nucleoside triphosphate hydrolases"/>
    <property type="match status" value="1"/>
</dbReference>